<dbReference type="InterPro" id="IPR002901">
    <property type="entry name" value="MGlyc_endo_b_GlcNAc-like_dom"/>
</dbReference>
<evidence type="ECO:0000313" key="8">
    <source>
        <dbReference type="EMBL" id="OFI48900.1"/>
    </source>
</evidence>
<dbReference type="Gene3D" id="1.10.530.10">
    <property type="match status" value="1"/>
</dbReference>
<sequence>MLLLFSQSSPILAAATTVDETQSTVANSTTENKDNIDQIVTQENTTSEQPISSPVEVNSEDIVTTPSVQTTTEEPVKPSEGISDSEDNNITEPSSETTTTVETTETSPSSQQTSESNSASSTSSSSSVTSGSSNNSSKPSTSNSSSATSSSKTSATSSTTSPSDNKKPNSNNGQPSTGSDKNQQKPNESTQQYSQTQNVNPYITGTITADNVSKDLLVDSITKSNLNGFVLPLLSSLDDKAQAAIIVEALKQLGKPYNADADKVQDGNEKDKSFNNQYFPNYVYNKVFGVALGNNLDEINKSGENVDIKKAKIGDILVWKDSNKVGIYLGNNKVILSDDFPEEPKKAESSIEKNQNKSDEKLEERPIEKSGVKILTISTKKASKEKDSKLKYDRIVAPDYAVKTSEDKKLNSYGESLVKNYAASADFKPTQLTRDFVESIGDSARELGQKYDVFASVMIAQAILESGSGTSGLSRAPYNNLFGVKGGGGQASAVFTTQEDNGNGQLYSIQAPFRVYSSASQSLEDYVSLIREGISGNSSIYKGAWRSEAKNYLQATEHLTGKYATDTQYSNKLNSIIAAYNLTRFDDPKGESGVSIQSLDGIPEQYKDAIDFPEYNGFNYNLSGSYPVGQCTWYVYNRIKQLGGSVGETMGNGGDWGVTGLARGYEVSSTPEAGYAISFKPGVAGADGFYGHVAFVEAVTADGILISESNVLGLGKVSYRIIPNDIALSSGVTYIAPK</sequence>
<dbReference type="Pfam" id="PF01832">
    <property type="entry name" value="Glucosaminidase"/>
    <property type="match status" value="1"/>
</dbReference>
<protein>
    <recommendedName>
        <fullName evidence="7">Peptidase C51 domain-containing protein</fullName>
    </recommendedName>
</protein>
<feature type="region of interest" description="Disordered" evidence="6">
    <location>
        <begin position="346"/>
        <end position="365"/>
    </location>
</feature>
<dbReference type="GO" id="GO:0004040">
    <property type="term" value="F:amidase activity"/>
    <property type="evidence" value="ECO:0007669"/>
    <property type="project" value="InterPro"/>
</dbReference>
<evidence type="ECO:0000256" key="1">
    <source>
        <dbReference type="ARBA" id="ARBA00007074"/>
    </source>
</evidence>
<dbReference type="PANTHER" id="PTHR33308">
    <property type="entry name" value="PEPTIDOGLYCAN HYDROLASE FLGJ"/>
    <property type="match status" value="1"/>
</dbReference>
<evidence type="ECO:0000259" key="7">
    <source>
        <dbReference type="PROSITE" id="PS50911"/>
    </source>
</evidence>
<dbReference type="SUPFAM" id="SSF54001">
    <property type="entry name" value="Cysteine proteinases"/>
    <property type="match status" value="2"/>
</dbReference>
<dbReference type="EMBL" id="MKIR01000023">
    <property type="protein sequence ID" value="OFI48900.1"/>
    <property type="molecule type" value="Genomic_DNA"/>
</dbReference>
<dbReference type="Gene3D" id="3.90.1720.10">
    <property type="entry name" value="endopeptidase domain like (from Nostoc punctiforme)"/>
    <property type="match status" value="2"/>
</dbReference>
<keyword evidence="9" id="KW-1185">Reference proteome</keyword>
<keyword evidence="3" id="KW-0645">Protease</keyword>
<dbReference type="SMART" id="SM00047">
    <property type="entry name" value="LYZ2"/>
    <property type="match status" value="1"/>
</dbReference>
<evidence type="ECO:0000256" key="4">
    <source>
        <dbReference type="ARBA" id="ARBA00022801"/>
    </source>
</evidence>
<dbReference type="STRING" id="1859473.BG261_05725"/>
<dbReference type="InterPro" id="IPR007921">
    <property type="entry name" value="CHAP_dom"/>
</dbReference>
<keyword evidence="4" id="KW-0378">Hydrolase</keyword>
<dbReference type="AlphaFoldDB" id="A0A1E8GKX9"/>
<comment type="caution">
    <text evidence="8">The sequence shown here is derived from an EMBL/GenBank/DDBJ whole genome shotgun (WGS) entry which is preliminary data.</text>
</comment>
<evidence type="ECO:0000313" key="9">
    <source>
        <dbReference type="Proteomes" id="UP000178622"/>
    </source>
</evidence>
<comment type="similarity">
    <text evidence="1">Belongs to the peptidase C40 family.</text>
</comment>
<dbReference type="Proteomes" id="UP000178622">
    <property type="component" value="Unassembled WGS sequence"/>
</dbReference>
<evidence type="ECO:0000256" key="3">
    <source>
        <dbReference type="ARBA" id="ARBA00022670"/>
    </source>
</evidence>
<dbReference type="GO" id="GO:0008234">
    <property type="term" value="F:cysteine-type peptidase activity"/>
    <property type="evidence" value="ECO:0007669"/>
    <property type="project" value="UniProtKB-KW"/>
</dbReference>
<dbReference type="Gene3D" id="4.10.80.30">
    <property type="entry name" value="DNA polymerase, domain 6"/>
    <property type="match status" value="1"/>
</dbReference>
<evidence type="ECO:0000256" key="5">
    <source>
        <dbReference type="ARBA" id="ARBA00022807"/>
    </source>
</evidence>
<dbReference type="PANTHER" id="PTHR33308:SF9">
    <property type="entry name" value="PEPTIDOGLYCAN HYDROLASE FLGJ"/>
    <property type="match status" value="1"/>
</dbReference>
<evidence type="ECO:0000256" key="2">
    <source>
        <dbReference type="ARBA" id="ARBA00010266"/>
    </source>
</evidence>
<dbReference type="InterPro" id="IPR051056">
    <property type="entry name" value="Glycosyl_Hydrolase_73"/>
</dbReference>
<organism evidence="8 9">
    <name type="scientific">Floricoccus tropicus</name>
    <dbReference type="NCBI Taxonomy" id="1859473"/>
    <lineage>
        <taxon>Bacteria</taxon>
        <taxon>Bacillati</taxon>
        <taxon>Bacillota</taxon>
        <taxon>Bacilli</taxon>
        <taxon>Lactobacillales</taxon>
        <taxon>Streptococcaceae</taxon>
        <taxon>Floricoccus</taxon>
    </lineage>
</organism>
<dbReference type="InterPro" id="IPR000064">
    <property type="entry name" value="NLP_P60_dom"/>
</dbReference>
<accession>A0A1E8GKX9</accession>
<keyword evidence="5" id="KW-0788">Thiol protease</keyword>
<dbReference type="PROSITE" id="PS50911">
    <property type="entry name" value="CHAP"/>
    <property type="match status" value="1"/>
</dbReference>
<dbReference type="Pfam" id="PF00877">
    <property type="entry name" value="NLPC_P60"/>
    <property type="match status" value="1"/>
</dbReference>
<feature type="compositionally biased region" description="Polar residues" evidence="6">
    <location>
        <begin position="43"/>
        <end position="73"/>
    </location>
</feature>
<reference evidence="9" key="1">
    <citation type="submission" date="2016-09" db="EMBL/GenBank/DDBJ databases">
        <title>Draft genome sequence of a novel species of the family Streptococcaceae isolated from flowers.</title>
        <authorList>
            <person name="Chuah L.-O."/>
            <person name="Yap K.-P."/>
            <person name="Thong K.L."/>
            <person name="Liong M.T."/>
            <person name="Ahmad R."/>
            <person name="Rusul G."/>
        </authorList>
    </citation>
    <scope>NUCLEOTIDE SEQUENCE [LARGE SCALE GENOMIC DNA]</scope>
    <source>
        <strain evidence="9">DF1</strain>
    </source>
</reference>
<dbReference type="GO" id="GO:0006508">
    <property type="term" value="P:proteolysis"/>
    <property type="evidence" value="ECO:0007669"/>
    <property type="project" value="UniProtKB-KW"/>
</dbReference>
<comment type="similarity">
    <text evidence="2">Belongs to the glycosyl hydrolase 73 family.</text>
</comment>
<name>A0A1E8GKX9_9LACT</name>
<feature type="compositionally biased region" description="Low complexity" evidence="6">
    <location>
        <begin position="91"/>
        <end position="172"/>
    </location>
</feature>
<feature type="domain" description="Peptidase C51" evidence="7">
    <location>
        <begin position="606"/>
        <end position="736"/>
    </location>
</feature>
<feature type="region of interest" description="Disordered" evidence="6">
    <location>
        <begin position="43"/>
        <end position="199"/>
    </location>
</feature>
<feature type="compositionally biased region" description="Polar residues" evidence="6">
    <location>
        <begin position="173"/>
        <end position="199"/>
    </location>
</feature>
<dbReference type="InterPro" id="IPR038765">
    <property type="entry name" value="Papain-like_cys_pep_sf"/>
</dbReference>
<evidence type="ECO:0000256" key="6">
    <source>
        <dbReference type="SAM" id="MobiDB-lite"/>
    </source>
</evidence>
<proteinExistence type="inferred from homology"/>
<gene>
    <name evidence="8" type="ORF">BG261_05725</name>
</gene>
<dbReference type="Pfam" id="PF05257">
    <property type="entry name" value="CHAP"/>
    <property type="match status" value="1"/>
</dbReference>